<feature type="signal peptide" evidence="6">
    <location>
        <begin position="1"/>
        <end position="16"/>
    </location>
</feature>
<dbReference type="GO" id="GO:0005886">
    <property type="term" value="C:plasma membrane"/>
    <property type="evidence" value="ECO:0007669"/>
    <property type="project" value="UniProtKB-SubCell"/>
</dbReference>
<keyword evidence="2" id="KW-1003">Cell membrane</keyword>
<accession>A0A835ZCJ3</accession>
<evidence type="ECO:0000256" key="1">
    <source>
        <dbReference type="ARBA" id="ARBA00004236"/>
    </source>
</evidence>
<evidence type="ECO:0000256" key="4">
    <source>
        <dbReference type="ARBA" id="ARBA00022679"/>
    </source>
</evidence>
<keyword evidence="3" id="KW-0328">Glycosyltransferase</keyword>
<keyword evidence="5" id="KW-0472">Membrane</keyword>
<protein>
    <submittedName>
        <fullName evidence="8">Nucleotide-diphospho-sugar transferase</fullName>
    </submittedName>
</protein>
<evidence type="ECO:0000313" key="9">
    <source>
        <dbReference type="Proteomes" id="UP000664859"/>
    </source>
</evidence>
<feature type="domain" description="Glycosyltransferase 2-like" evidence="7">
    <location>
        <begin position="52"/>
        <end position="166"/>
    </location>
</feature>
<evidence type="ECO:0000256" key="3">
    <source>
        <dbReference type="ARBA" id="ARBA00022676"/>
    </source>
</evidence>
<dbReference type="Proteomes" id="UP000664859">
    <property type="component" value="Unassembled WGS sequence"/>
</dbReference>
<dbReference type="SUPFAM" id="SSF53448">
    <property type="entry name" value="Nucleotide-diphospho-sugar transferases"/>
    <property type="match status" value="1"/>
</dbReference>
<reference evidence="8" key="1">
    <citation type="submission" date="2021-02" db="EMBL/GenBank/DDBJ databases">
        <title>First Annotated Genome of the Yellow-green Alga Tribonema minus.</title>
        <authorList>
            <person name="Mahan K.M."/>
        </authorList>
    </citation>
    <scope>NUCLEOTIDE SEQUENCE</scope>
    <source>
        <strain evidence="8">UTEX B ZZ1240</strain>
    </source>
</reference>
<feature type="chain" id="PRO_5032846683" evidence="6">
    <location>
        <begin position="17"/>
        <end position="309"/>
    </location>
</feature>
<dbReference type="Gene3D" id="3.90.550.10">
    <property type="entry name" value="Spore Coat Polysaccharide Biosynthesis Protein SpsA, Chain A"/>
    <property type="match status" value="1"/>
</dbReference>
<dbReference type="Pfam" id="PF00535">
    <property type="entry name" value="Glycos_transf_2"/>
    <property type="match status" value="1"/>
</dbReference>
<evidence type="ECO:0000259" key="7">
    <source>
        <dbReference type="Pfam" id="PF00535"/>
    </source>
</evidence>
<organism evidence="8 9">
    <name type="scientific">Tribonema minus</name>
    <dbReference type="NCBI Taxonomy" id="303371"/>
    <lineage>
        <taxon>Eukaryota</taxon>
        <taxon>Sar</taxon>
        <taxon>Stramenopiles</taxon>
        <taxon>Ochrophyta</taxon>
        <taxon>PX clade</taxon>
        <taxon>Xanthophyceae</taxon>
        <taxon>Tribonematales</taxon>
        <taxon>Tribonemataceae</taxon>
        <taxon>Tribonema</taxon>
    </lineage>
</organism>
<evidence type="ECO:0000313" key="8">
    <source>
        <dbReference type="EMBL" id="KAG5189899.1"/>
    </source>
</evidence>
<comment type="subcellular location">
    <subcellularLocation>
        <location evidence="1">Cell membrane</location>
    </subcellularLocation>
</comment>
<keyword evidence="6" id="KW-0732">Signal</keyword>
<sequence length="309" mass="33247">MWRVPAVALLSASTAAVLLRINSRLYDAPALPPSQCITPGSGPQIGKDGLITVIIPAYNEGAGIADTLAALSAATEATGLVEVVIVDGGCSDDTMAQARAVPLRLAHGIRTLESRGGRGPALHAGAQAARGDLLLFLHADTLLPQGYDAALRDAFQDPALLLSCFRFGVNRAVCAARGAAAAAAAPPPPRGLRLLEWAVDRRTRAKSFPYGDQALCTSRVNYFRLGGFPRVPMMEDFEFVRRAKAVAQGGGWGIRQLPLTALCSPRRWEQKGVLTVSLLNFSFVFRYVVLGWSPQQIYDRYYGTKEQQR</sequence>
<proteinExistence type="predicted"/>
<dbReference type="EMBL" id="JAFCMP010000043">
    <property type="protein sequence ID" value="KAG5189899.1"/>
    <property type="molecule type" value="Genomic_DNA"/>
</dbReference>
<evidence type="ECO:0000256" key="2">
    <source>
        <dbReference type="ARBA" id="ARBA00022475"/>
    </source>
</evidence>
<keyword evidence="9" id="KW-1185">Reference proteome</keyword>
<dbReference type="PANTHER" id="PTHR43646">
    <property type="entry name" value="GLYCOSYLTRANSFERASE"/>
    <property type="match status" value="1"/>
</dbReference>
<dbReference type="PANTHER" id="PTHR43646:SF2">
    <property type="entry name" value="GLYCOSYLTRANSFERASE 2-LIKE DOMAIN-CONTAINING PROTEIN"/>
    <property type="match status" value="1"/>
</dbReference>
<dbReference type="AlphaFoldDB" id="A0A835ZCJ3"/>
<dbReference type="InterPro" id="IPR029044">
    <property type="entry name" value="Nucleotide-diphossugar_trans"/>
</dbReference>
<gene>
    <name evidence="8" type="ORF">JKP88DRAFT_232842</name>
</gene>
<dbReference type="GO" id="GO:0016757">
    <property type="term" value="F:glycosyltransferase activity"/>
    <property type="evidence" value="ECO:0007669"/>
    <property type="project" value="UniProtKB-KW"/>
</dbReference>
<dbReference type="OrthoDB" id="191769at2759"/>
<evidence type="ECO:0000256" key="5">
    <source>
        <dbReference type="ARBA" id="ARBA00023136"/>
    </source>
</evidence>
<keyword evidence="4 8" id="KW-0808">Transferase</keyword>
<dbReference type="InterPro" id="IPR001173">
    <property type="entry name" value="Glyco_trans_2-like"/>
</dbReference>
<comment type="caution">
    <text evidence="8">The sequence shown here is derived from an EMBL/GenBank/DDBJ whole genome shotgun (WGS) entry which is preliminary data.</text>
</comment>
<evidence type="ECO:0000256" key="6">
    <source>
        <dbReference type="SAM" id="SignalP"/>
    </source>
</evidence>
<name>A0A835ZCJ3_9STRA</name>